<dbReference type="AlphaFoldDB" id="A0A1Z5RD48"/>
<dbReference type="InterPro" id="IPR012866">
    <property type="entry name" value="DUF1644"/>
</dbReference>
<dbReference type="Pfam" id="PF07800">
    <property type="entry name" value="DUF1644"/>
    <property type="match status" value="1"/>
</dbReference>
<dbReference type="Gramene" id="OQU81662">
    <property type="protein sequence ID" value="OQU81662"/>
    <property type="gene ID" value="SORBI_3006G096800"/>
</dbReference>
<gene>
    <name evidence="2" type="ORF">SORBI_3006G096800</name>
</gene>
<sequence length="410" mass="46291">MKEIKNRRKKKKAGLFLPTSWAVFIRSIHPFASTGHSRLPNYTSLLSGFSPGGDSWPSGAALFAGPFAGGEYAPGSFSVLIKGLRSCCTMLRAFTNFSRFLGLFPQSSEDMARSPRKRKLAAHDVRSASHAVPKNYKKTKRSGRKNELRSTPEEKYWKNATCSICLERPHDAVLLLCSSHNKGCRPYMCGTNYKHSNCLELFKNAYSREKSACEVSTAVELTNQKPKTMLLACPICRGEVKGWTVVKPARRFLNRKRRACMHEDCSFVGTYKRLKKHVKSKHRSSKPREVDPARLAEWEEFENEKERQDAISIVSALNPGSVIMGDYIIDPDSDISDPYSDNSLDDFGDSTSSDSDDQGFYDSDPVRRDRAYRRNGERPSRSLTYVGGLPPRRPLRVGFVHRSLSQRRNS</sequence>
<proteinExistence type="predicted"/>
<keyword evidence="3" id="KW-1185">Reference proteome</keyword>
<feature type="compositionally biased region" description="Basic and acidic residues" evidence="1">
    <location>
        <begin position="364"/>
        <end position="380"/>
    </location>
</feature>
<dbReference type="GO" id="GO:0003700">
    <property type="term" value="F:DNA-binding transcription factor activity"/>
    <property type="evidence" value="ECO:0000318"/>
    <property type="project" value="GO_Central"/>
</dbReference>
<evidence type="ECO:0000313" key="2">
    <source>
        <dbReference type="EMBL" id="OQU81662.1"/>
    </source>
</evidence>
<feature type="region of interest" description="Disordered" evidence="1">
    <location>
        <begin position="115"/>
        <end position="151"/>
    </location>
</feature>
<accession>A0A1Z5RD48</accession>
<reference evidence="2 3" key="1">
    <citation type="journal article" date="2009" name="Nature">
        <title>The Sorghum bicolor genome and the diversification of grasses.</title>
        <authorList>
            <person name="Paterson A.H."/>
            <person name="Bowers J.E."/>
            <person name="Bruggmann R."/>
            <person name="Dubchak I."/>
            <person name="Grimwood J."/>
            <person name="Gundlach H."/>
            <person name="Haberer G."/>
            <person name="Hellsten U."/>
            <person name="Mitros T."/>
            <person name="Poliakov A."/>
            <person name="Schmutz J."/>
            <person name="Spannagl M."/>
            <person name="Tang H."/>
            <person name="Wang X."/>
            <person name="Wicker T."/>
            <person name="Bharti A.K."/>
            <person name="Chapman J."/>
            <person name="Feltus F.A."/>
            <person name="Gowik U."/>
            <person name="Grigoriev I.V."/>
            <person name="Lyons E."/>
            <person name="Maher C.A."/>
            <person name="Martis M."/>
            <person name="Narechania A."/>
            <person name="Otillar R.P."/>
            <person name="Penning B.W."/>
            <person name="Salamov A.A."/>
            <person name="Wang Y."/>
            <person name="Zhang L."/>
            <person name="Carpita N.C."/>
            <person name="Freeling M."/>
            <person name="Gingle A.R."/>
            <person name="Hash C.T."/>
            <person name="Keller B."/>
            <person name="Klein P."/>
            <person name="Kresovich S."/>
            <person name="McCann M.C."/>
            <person name="Ming R."/>
            <person name="Peterson D.G."/>
            <person name="Mehboob-ur-Rahman"/>
            <person name="Ware D."/>
            <person name="Westhoff P."/>
            <person name="Mayer K.F."/>
            <person name="Messing J."/>
            <person name="Rokhsar D.S."/>
        </authorList>
    </citation>
    <scope>NUCLEOTIDE SEQUENCE [LARGE SCALE GENOMIC DNA]</scope>
    <source>
        <strain evidence="3">cv. BTx623</strain>
    </source>
</reference>
<dbReference type="PANTHER" id="PTHR31197:SF23">
    <property type="entry name" value="OS04G0448100 PROTEIN"/>
    <property type="match status" value="1"/>
</dbReference>
<dbReference type="InParanoid" id="A0A1Z5RD48"/>
<evidence type="ECO:0000313" key="3">
    <source>
        <dbReference type="Proteomes" id="UP000000768"/>
    </source>
</evidence>
<protein>
    <submittedName>
        <fullName evidence="2">Uncharacterized protein</fullName>
    </submittedName>
</protein>
<dbReference type="GO" id="GO:0005634">
    <property type="term" value="C:nucleus"/>
    <property type="evidence" value="ECO:0000318"/>
    <property type="project" value="GO_Central"/>
</dbReference>
<dbReference type="PANTHER" id="PTHR31197">
    <property type="entry name" value="OS01G0612600 PROTEIN"/>
    <property type="match status" value="1"/>
</dbReference>
<dbReference type="STRING" id="4558.A0A1Z5RD48"/>
<dbReference type="FunCoup" id="A0A1Z5RD48">
    <property type="interactions" value="1"/>
</dbReference>
<dbReference type="Proteomes" id="UP000000768">
    <property type="component" value="Chromosome 6"/>
</dbReference>
<name>A0A1Z5RD48_SORBI</name>
<feature type="region of interest" description="Disordered" evidence="1">
    <location>
        <begin position="338"/>
        <end position="410"/>
    </location>
</feature>
<organism evidence="2 3">
    <name type="scientific">Sorghum bicolor</name>
    <name type="common">Sorghum</name>
    <name type="synonym">Sorghum vulgare</name>
    <dbReference type="NCBI Taxonomy" id="4558"/>
    <lineage>
        <taxon>Eukaryota</taxon>
        <taxon>Viridiplantae</taxon>
        <taxon>Streptophyta</taxon>
        <taxon>Embryophyta</taxon>
        <taxon>Tracheophyta</taxon>
        <taxon>Spermatophyta</taxon>
        <taxon>Magnoliopsida</taxon>
        <taxon>Liliopsida</taxon>
        <taxon>Poales</taxon>
        <taxon>Poaceae</taxon>
        <taxon>PACMAD clade</taxon>
        <taxon>Panicoideae</taxon>
        <taxon>Andropogonodae</taxon>
        <taxon>Andropogoneae</taxon>
        <taxon>Sorghinae</taxon>
        <taxon>Sorghum</taxon>
    </lineage>
</organism>
<dbReference type="eggNOG" id="ENOG502QVW7">
    <property type="taxonomic scope" value="Eukaryota"/>
</dbReference>
<dbReference type="ExpressionAtlas" id="A0A1Z5RD48">
    <property type="expression patterns" value="baseline and differential"/>
</dbReference>
<reference evidence="3" key="2">
    <citation type="journal article" date="2018" name="Plant J.">
        <title>The Sorghum bicolor reference genome: improved assembly, gene annotations, a transcriptome atlas, and signatures of genome organization.</title>
        <authorList>
            <person name="McCormick R.F."/>
            <person name="Truong S.K."/>
            <person name="Sreedasyam A."/>
            <person name="Jenkins J."/>
            <person name="Shu S."/>
            <person name="Sims D."/>
            <person name="Kennedy M."/>
            <person name="Amirebrahimi M."/>
            <person name="Weers B.D."/>
            <person name="McKinley B."/>
            <person name="Mattison A."/>
            <person name="Morishige D.T."/>
            <person name="Grimwood J."/>
            <person name="Schmutz J."/>
            <person name="Mullet J.E."/>
        </authorList>
    </citation>
    <scope>NUCLEOTIDE SEQUENCE [LARGE SCALE GENOMIC DNA]</scope>
    <source>
        <strain evidence="3">cv. BTx623</strain>
    </source>
</reference>
<dbReference type="EMBL" id="CM000765">
    <property type="protein sequence ID" value="OQU81662.1"/>
    <property type="molecule type" value="Genomic_DNA"/>
</dbReference>
<evidence type="ECO:0000256" key="1">
    <source>
        <dbReference type="SAM" id="MobiDB-lite"/>
    </source>
</evidence>
<feature type="compositionally biased region" description="Acidic residues" evidence="1">
    <location>
        <begin position="343"/>
        <end position="359"/>
    </location>
</feature>